<dbReference type="EMBL" id="JBEFKJ010000046">
    <property type="protein sequence ID" value="KAL2036960.1"/>
    <property type="molecule type" value="Genomic_DNA"/>
</dbReference>
<comment type="caution">
    <text evidence="1">The sequence shown here is derived from an EMBL/GenBank/DDBJ whole genome shotgun (WGS) entry which is preliminary data.</text>
</comment>
<reference evidence="1 2" key="1">
    <citation type="submission" date="2024-09" db="EMBL/GenBank/DDBJ databases">
        <title>Rethinking Asexuality: The Enigmatic Case of Functional Sexual Genes in Lepraria (Stereocaulaceae).</title>
        <authorList>
            <person name="Doellman M."/>
            <person name="Sun Y."/>
            <person name="Barcenas-Pena A."/>
            <person name="Lumbsch H.T."/>
            <person name="Grewe F."/>
        </authorList>
    </citation>
    <scope>NUCLEOTIDE SEQUENCE [LARGE SCALE GENOMIC DNA]</scope>
    <source>
        <strain evidence="1 2">Mercado 3170</strain>
    </source>
</reference>
<protein>
    <submittedName>
        <fullName evidence="1">Uncharacterized protein</fullName>
    </submittedName>
</protein>
<dbReference type="SUPFAM" id="SSF46785">
    <property type="entry name" value="Winged helix' DNA-binding domain"/>
    <property type="match status" value="1"/>
</dbReference>
<dbReference type="PANTHER" id="PTHR43712:SF12">
    <property type="entry name" value="STERIGMATOCYSTIN 8-O-METHYLTRANSFERASE"/>
    <property type="match status" value="1"/>
</dbReference>
<keyword evidence="2" id="KW-1185">Reference proteome</keyword>
<organism evidence="1 2">
    <name type="scientific">Stereocaulon virgatum</name>
    <dbReference type="NCBI Taxonomy" id="373712"/>
    <lineage>
        <taxon>Eukaryota</taxon>
        <taxon>Fungi</taxon>
        <taxon>Dikarya</taxon>
        <taxon>Ascomycota</taxon>
        <taxon>Pezizomycotina</taxon>
        <taxon>Lecanoromycetes</taxon>
        <taxon>OSLEUM clade</taxon>
        <taxon>Lecanoromycetidae</taxon>
        <taxon>Lecanorales</taxon>
        <taxon>Lecanorineae</taxon>
        <taxon>Stereocaulaceae</taxon>
        <taxon>Stereocaulon</taxon>
    </lineage>
</organism>
<evidence type="ECO:0000313" key="2">
    <source>
        <dbReference type="Proteomes" id="UP001590950"/>
    </source>
</evidence>
<dbReference type="PANTHER" id="PTHR43712">
    <property type="entry name" value="PUTATIVE (AFU_ORTHOLOGUE AFUA_4G14580)-RELATED"/>
    <property type="match status" value="1"/>
</dbReference>
<sequence>MLSISRIAELASVIQAHTLIVDEYVSSHRLPSPSFDVSMPPQLHLPETIESFATAIIEATSELHSLLLGLMSFLVHQIDSPHNLISLHAISRFQIASSFLIDKETSFVEIARECQLDEDEIRRIIRHATTNHTFKKPKNGIRVHMAASKALVEVPLLREWLQQACDDMWPAASRFVYATVKWSASEEPSQTA</sequence>
<name>A0ABR3ZW53_9LECA</name>
<proteinExistence type="predicted"/>
<dbReference type="Proteomes" id="UP001590950">
    <property type="component" value="Unassembled WGS sequence"/>
</dbReference>
<accession>A0ABR3ZW53</accession>
<gene>
    <name evidence="1" type="ORF">N7G274_010245</name>
</gene>
<dbReference type="InterPro" id="IPR036388">
    <property type="entry name" value="WH-like_DNA-bd_sf"/>
</dbReference>
<dbReference type="Gene3D" id="1.10.10.10">
    <property type="entry name" value="Winged helix-like DNA-binding domain superfamily/Winged helix DNA-binding domain"/>
    <property type="match status" value="1"/>
</dbReference>
<dbReference type="InterPro" id="IPR036390">
    <property type="entry name" value="WH_DNA-bd_sf"/>
</dbReference>
<evidence type="ECO:0000313" key="1">
    <source>
        <dbReference type="EMBL" id="KAL2036960.1"/>
    </source>
</evidence>